<protein>
    <submittedName>
        <fullName evidence="2">DUF6174 domain-containing protein</fullName>
    </submittedName>
</protein>
<reference evidence="2" key="1">
    <citation type="journal article" date="2023" name="Int. J. Mol. Sci.">
        <title>Metagenomics Revealed a New Genus 'Candidatus Thiocaldithrix dubininis' gen. nov., sp. nov. and a New Species 'Candidatus Thiothrix putei' sp. nov. in the Family Thiotrichaceae, Some Members of Which Have Traits of Both Na+- and H+-Motive Energetics.</title>
        <authorList>
            <person name="Ravin N.V."/>
            <person name="Muntyan M.S."/>
            <person name="Smolyakov D.D."/>
            <person name="Rudenko T.S."/>
            <person name="Beletsky A.V."/>
            <person name="Mardanov A.V."/>
            <person name="Grabovich M.Y."/>
        </authorList>
    </citation>
    <scope>NUCLEOTIDE SEQUENCE</scope>
    <source>
        <strain evidence="2">GKL-01</strain>
    </source>
</reference>
<proteinExistence type="predicted"/>
<name>A0AA95H8B0_9GAMM</name>
<reference evidence="2" key="2">
    <citation type="submission" date="2023-04" db="EMBL/GenBank/DDBJ databases">
        <authorList>
            <person name="Beletskiy A.V."/>
            <person name="Mardanov A.V."/>
            <person name="Ravin N.V."/>
        </authorList>
    </citation>
    <scope>NUCLEOTIDE SEQUENCE</scope>
    <source>
        <strain evidence="2">GKL-01</strain>
    </source>
</reference>
<feature type="region of interest" description="Disordered" evidence="1">
    <location>
        <begin position="1"/>
        <end position="26"/>
    </location>
</feature>
<dbReference type="AlphaFoldDB" id="A0AA95H8B0"/>
<sequence length="265" mass="28932">MDSLSINSNRTGSNTNSTTLPNNNVNTPNLNLNNGFANANWTNLLNILQQLLQQFSNQYKPPASLTLNDNQNRNLRSLFNLQDSSPFTVSVLDKNGNGKLNAGDVAVMYGGITGGEVSRRVLTAADIKAINNTNNTQNANLTTLNTNEAKWKAATANGNYDYTVQFGGFTAPEYRRPITVSVNNGQVSGMTYADTGETVPADRQASVPSMSDLFQELRDAYKNNAAQINVTYDPTYGYPSSLYIDRSAMIADEEVSYSVSNVRVR</sequence>
<accession>A0AA95H8B0</accession>
<evidence type="ECO:0000313" key="2">
    <source>
        <dbReference type="EMBL" id="WGZ92135.1"/>
    </source>
</evidence>
<evidence type="ECO:0000256" key="1">
    <source>
        <dbReference type="SAM" id="MobiDB-lite"/>
    </source>
</evidence>
<dbReference type="KEGG" id="tdu:QJT80_06545"/>
<dbReference type="InterPro" id="IPR046172">
    <property type="entry name" value="DUF6174"/>
</dbReference>
<dbReference type="EMBL" id="CP124755">
    <property type="protein sequence ID" value="WGZ92135.1"/>
    <property type="molecule type" value="Genomic_DNA"/>
</dbReference>
<gene>
    <name evidence="2" type="ORF">QJT80_06545</name>
</gene>
<dbReference type="Pfam" id="PF19671">
    <property type="entry name" value="DUF6174"/>
    <property type="match status" value="1"/>
</dbReference>
<organism evidence="2">
    <name type="scientific">Candidatus Thiocaldithrix dubininis</name>
    <dbReference type="NCBI Taxonomy" id="3080823"/>
    <lineage>
        <taxon>Bacteria</taxon>
        <taxon>Pseudomonadati</taxon>
        <taxon>Pseudomonadota</taxon>
        <taxon>Gammaproteobacteria</taxon>
        <taxon>Thiotrichales</taxon>
        <taxon>Thiotrichaceae</taxon>
        <taxon>Candidatus Thiocaldithrix</taxon>
    </lineage>
</organism>
<dbReference type="Proteomes" id="UP001300672">
    <property type="component" value="Chromosome"/>
</dbReference>
<dbReference type="InterPro" id="IPR018247">
    <property type="entry name" value="EF_Hand_1_Ca_BS"/>
</dbReference>
<dbReference type="PROSITE" id="PS00018">
    <property type="entry name" value="EF_HAND_1"/>
    <property type="match status" value="1"/>
</dbReference>